<name>A0A4P5P6N0_9ENTE</name>
<evidence type="ECO:0000313" key="1">
    <source>
        <dbReference type="EMBL" id="GCF93577.1"/>
    </source>
</evidence>
<accession>A0A4P5P6N0</accession>
<protein>
    <submittedName>
        <fullName evidence="1">Uncharacterized protein</fullName>
    </submittedName>
</protein>
<dbReference type="AlphaFoldDB" id="A0A4P5P6N0"/>
<reference evidence="2" key="1">
    <citation type="submission" date="2019-02" db="EMBL/GenBank/DDBJ databases">
        <title>Draft genome sequence of Enterococcus sp. Gos25-1.</title>
        <authorList>
            <person name="Tanaka N."/>
            <person name="Shiwa Y."/>
            <person name="Fujita N."/>
        </authorList>
    </citation>
    <scope>NUCLEOTIDE SEQUENCE [LARGE SCALE GENOMIC DNA]</scope>
    <source>
        <strain evidence="2">Gos25-1</strain>
    </source>
</reference>
<dbReference type="RefSeq" id="WP_146622034.1">
    <property type="nucleotide sequence ID" value="NZ_BJCC01000012.1"/>
</dbReference>
<proteinExistence type="predicted"/>
<comment type="caution">
    <text evidence="1">The sequence shown here is derived from an EMBL/GenBank/DDBJ whole genome shotgun (WGS) entry which is preliminary data.</text>
</comment>
<gene>
    <name evidence="1" type="ORF">NRIC_14680</name>
</gene>
<evidence type="ECO:0000313" key="2">
    <source>
        <dbReference type="Proteomes" id="UP000290567"/>
    </source>
</evidence>
<organism evidence="1 2">
    <name type="scientific">Enterococcus florum</name>
    <dbReference type="NCBI Taxonomy" id="2480627"/>
    <lineage>
        <taxon>Bacteria</taxon>
        <taxon>Bacillati</taxon>
        <taxon>Bacillota</taxon>
        <taxon>Bacilli</taxon>
        <taxon>Lactobacillales</taxon>
        <taxon>Enterococcaceae</taxon>
        <taxon>Enterococcus</taxon>
    </lineage>
</organism>
<sequence length="64" mass="7226">MNHMHTFNPQLVAETGEYQIFYDVDGKIGNMATEDVGKAMVKVSNQVCDKKAKIAYIDVKDFLD</sequence>
<keyword evidence="2" id="KW-1185">Reference proteome</keyword>
<dbReference type="EMBL" id="BJCC01000012">
    <property type="protein sequence ID" value="GCF93577.1"/>
    <property type="molecule type" value="Genomic_DNA"/>
</dbReference>
<dbReference type="Proteomes" id="UP000290567">
    <property type="component" value="Unassembled WGS sequence"/>
</dbReference>